<comment type="subcellular location">
    <subcellularLocation>
        <location evidence="1">Membrane</location>
        <topology evidence="1">Single-pass membrane protein</topology>
    </subcellularLocation>
</comment>
<evidence type="ECO:0000259" key="6">
    <source>
        <dbReference type="PROSITE" id="PS52015"/>
    </source>
</evidence>
<dbReference type="SUPFAM" id="SSF74653">
    <property type="entry name" value="TolA/TonB C-terminal domain"/>
    <property type="match status" value="1"/>
</dbReference>
<evidence type="ECO:0000313" key="7">
    <source>
        <dbReference type="EMBL" id="GAA0622003.1"/>
    </source>
</evidence>
<keyword evidence="8" id="KW-1185">Reference proteome</keyword>
<dbReference type="EMBL" id="BAAAGA010000004">
    <property type="protein sequence ID" value="GAA0622003.1"/>
    <property type="molecule type" value="Genomic_DNA"/>
</dbReference>
<feature type="domain" description="TonB C-terminal" evidence="6">
    <location>
        <begin position="152"/>
        <end position="245"/>
    </location>
</feature>
<organism evidence="7 8">
    <name type="scientific">Brevundimonas kwangchunensis</name>
    <dbReference type="NCBI Taxonomy" id="322163"/>
    <lineage>
        <taxon>Bacteria</taxon>
        <taxon>Pseudomonadati</taxon>
        <taxon>Pseudomonadota</taxon>
        <taxon>Alphaproteobacteria</taxon>
        <taxon>Caulobacterales</taxon>
        <taxon>Caulobacteraceae</taxon>
        <taxon>Brevundimonas</taxon>
    </lineage>
</organism>
<dbReference type="Proteomes" id="UP001501352">
    <property type="component" value="Unassembled WGS sequence"/>
</dbReference>
<dbReference type="InterPro" id="IPR006260">
    <property type="entry name" value="TonB/TolA_C"/>
</dbReference>
<dbReference type="RefSeq" id="WP_343792770.1">
    <property type="nucleotide sequence ID" value="NZ_BAAAGA010000004.1"/>
</dbReference>
<protein>
    <recommendedName>
        <fullName evidence="6">TonB C-terminal domain-containing protein</fullName>
    </recommendedName>
</protein>
<dbReference type="PROSITE" id="PS52015">
    <property type="entry name" value="TONB_CTD"/>
    <property type="match status" value="1"/>
</dbReference>
<keyword evidence="3 5" id="KW-1133">Transmembrane helix</keyword>
<evidence type="ECO:0000256" key="4">
    <source>
        <dbReference type="ARBA" id="ARBA00023136"/>
    </source>
</evidence>
<evidence type="ECO:0000256" key="5">
    <source>
        <dbReference type="SAM" id="Phobius"/>
    </source>
</evidence>
<accession>A0ABN1GWN2</accession>
<dbReference type="Gene3D" id="3.30.1150.10">
    <property type="match status" value="1"/>
</dbReference>
<sequence length="245" mass="25800">MMMKTAGGPGLVSPFDFNERRNKRSARTTWIAIGLVAAAHAAVGVVLYHQRYELTAPAERPEGPPPIVLTFTPPPPKPTVEEPKPAAANPPIHRPVQAPPASVDTVPVVINDNAQPTTGPVISLTQPVENPVDNAPPAAAPNPPPARVITNPSWSRQPNADQMMRAYPTRALNAGRSGSVVLNCLIDASGSVAGCNIVSETPSGDGFGRAAQQLSRFFRINPRTVDGAAEGSRVTIALRFVPPAE</sequence>
<evidence type="ECO:0000256" key="2">
    <source>
        <dbReference type="ARBA" id="ARBA00022692"/>
    </source>
</evidence>
<keyword evidence="4 5" id="KW-0472">Membrane</keyword>
<gene>
    <name evidence="7" type="ORF">GCM10009422_17370</name>
</gene>
<dbReference type="NCBIfam" id="TIGR01352">
    <property type="entry name" value="tonB_Cterm"/>
    <property type="match status" value="1"/>
</dbReference>
<comment type="caution">
    <text evidence="7">The sequence shown here is derived from an EMBL/GenBank/DDBJ whole genome shotgun (WGS) entry which is preliminary data.</text>
</comment>
<dbReference type="InterPro" id="IPR037682">
    <property type="entry name" value="TonB_C"/>
</dbReference>
<evidence type="ECO:0000313" key="8">
    <source>
        <dbReference type="Proteomes" id="UP001501352"/>
    </source>
</evidence>
<keyword evidence="2 5" id="KW-0812">Transmembrane</keyword>
<proteinExistence type="predicted"/>
<evidence type="ECO:0000256" key="3">
    <source>
        <dbReference type="ARBA" id="ARBA00022989"/>
    </source>
</evidence>
<reference evidence="7 8" key="1">
    <citation type="journal article" date="2019" name="Int. J. Syst. Evol. Microbiol.">
        <title>The Global Catalogue of Microorganisms (GCM) 10K type strain sequencing project: providing services to taxonomists for standard genome sequencing and annotation.</title>
        <authorList>
            <consortium name="The Broad Institute Genomics Platform"/>
            <consortium name="The Broad Institute Genome Sequencing Center for Infectious Disease"/>
            <person name="Wu L."/>
            <person name="Ma J."/>
        </authorList>
    </citation>
    <scope>NUCLEOTIDE SEQUENCE [LARGE SCALE GENOMIC DNA]</scope>
    <source>
        <strain evidence="7 8">JCM 12928</strain>
    </source>
</reference>
<name>A0ABN1GWN2_9CAUL</name>
<dbReference type="Pfam" id="PF03544">
    <property type="entry name" value="TonB_C"/>
    <property type="match status" value="1"/>
</dbReference>
<evidence type="ECO:0000256" key="1">
    <source>
        <dbReference type="ARBA" id="ARBA00004167"/>
    </source>
</evidence>
<feature type="transmembrane region" description="Helical" evidence="5">
    <location>
        <begin position="30"/>
        <end position="48"/>
    </location>
</feature>